<organism evidence="1">
    <name type="scientific">Tunturiibacter psychrotolerans</name>
    <dbReference type="NCBI Taxonomy" id="3069686"/>
    <lineage>
        <taxon>Bacteria</taxon>
        <taxon>Pseudomonadati</taxon>
        <taxon>Acidobacteriota</taxon>
        <taxon>Terriglobia</taxon>
        <taxon>Terriglobales</taxon>
        <taxon>Acidobacteriaceae</taxon>
        <taxon>Tunturiibacter</taxon>
    </lineage>
</organism>
<reference evidence="1" key="2">
    <citation type="journal article" date="2024" name="Environ. Microbiol.">
        <title>Genome analysis and description of Tunturibacter gen. nov. expands the diversity of Terriglobia in tundra soils.</title>
        <authorList>
            <person name="Messyasz A."/>
            <person name="Mannisto M.K."/>
            <person name="Kerkhof L.J."/>
            <person name="Haggblom M.M."/>
        </authorList>
    </citation>
    <scope>NUCLEOTIDE SEQUENCE</scope>
    <source>
        <strain evidence="1">X5P6</strain>
    </source>
</reference>
<sequence>MGSNPLRIDPVGSFNFYVTLIDNSSVDATLITGSIDYSIPGFSECTGLDASVEIMDYREGGVNDYVHRFATRATYSNLILKHGVISLDDDLWSWHYDWVQGLGTRKDGLVVLLDSTQAAAKIWRFKRGIPTKWVGPTLNATQSTVAIESLEISHEGLDMELGA</sequence>
<name>A0AAU7ZRN8_9BACT</name>
<dbReference type="GO" id="GO:0005198">
    <property type="term" value="F:structural molecule activity"/>
    <property type="evidence" value="ECO:0007669"/>
    <property type="project" value="InterPro"/>
</dbReference>
<dbReference type="EMBL" id="CP132942">
    <property type="protein sequence ID" value="XCB33612.1"/>
    <property type="molecule type" value="Genomic_DNA"/>
</dbReference>
<dbReference type="Pfam" id="PF06841">
    <property type="entry name" value="Phage_T4_gp19"/>
    <property type="match status" value="1"/>
</dbReference>
<dbReference type="AlphaFoldDB" id="A0AAU7ZRN8"/>
<protein>
    <submittedName>
        <fullName evidence="1">Phage tail protein</fullName>
    </submittedName>
</protein>
<proteinExistence type="predicted"/>
<dbReference type="PANTHER" id="PTHR38009">
    <property type="entry name" value="CONSERVED HYPOTHETICAL PHAGE TAIL PROTEIN"/>
    <property type="match status" value="1"/>
</dbReference>
<dbReference type="PANTHER" id="PTHR38009:SF1">
    <property type="entry name" value="CONSERVED HYPOTHETICAL PHAGE TAIL PROTEIN"/>
    <property type="match status" value="1"/>
</dbReference>
<dbReference type="KEGG" id="tpsc:RBB77_01640"/>
<dbReference type="InterPro" id="IPR011747">
    <property type="entry name" value="CHP02241"/>
</dbReference>
<reference evidence="1" key="1">
    <citation type="submission" date="2023-08" db="EMBL/GenBank/DDBJ databases">
        <authorList>
            <person name="Messyasz A."/>
            <person name="Mannisto M.K."/>
            <person name="Kerkhof L.J."/>
            <person name="Haggblom M."/>
        </authorList>
    </citation>
    <scope>NUCLEOTIDE SEQUENCE</scope>
    <source>
        <strain evidence="1">X5P6</strain>
    </source>
</reference>
<dbReference type="NCBIfam" id="TIGR02241">
    <property type="entry name" value="conserved hypothetical phage tail region protein"/>
    <property type="match status" value="1"/>
</dbReference>
<dbReference type="RefSeq" id="WP_353064450.1">
    <property type="nucleotide sequence ID" value="NZ_CP132942.1"/>
</dbReference>
<accession>A0AAU7ZRN8</accession>
<evidence type="ECO:0000313" key="1">
    <source>
        <dbReference type="EMBL" id="XCB33612.1"/>
    </source>
</evidence>
<gene>
    <name evidence="1" type="ORF">RBB77_01640</name>
</gene>
<dbReference type="InterPro" id="IPR010667">
    <property type="entry name" value="Phage_T4_Gp19"/>
</dbReference>